<dbReference type="InterPro" id="IPR005064">
    <property type="entry name" value="BUG"/>
</dbReference>
<comment type="similarity">
    <text evidence="1">Belongs to the UPF0065 (bug) family.</text>
</comment>
<gene>
    <name evidence="3" type="ORF">MWN34_14630</name>
</gene>
<evidence type="ECO:0000313" key="3">
    <source>
        <dbReference type="EMBL" id="MCK0198147.1"/>
    </source>
</evidence>
<dbReference type="Proteomes" id="UP001203284">
    <property type="component" value="Unassembled WGS sequence"/>
</dbReference>
<organism evidence="3 4">
    <name type="scientific">Ancylobacter crimeensis</name>
    <dbReference type="NCBI Taxonomy" id="2579147"/>
    <lineage>
        <taxon>Bacteria</taxon>
        <taxon>Pseudomonadati</taxon>
        <taxon>Pseudomonadota</taxon>
        <taxon>Alphaproteobacteria</taxon>
        <taxon>Hyphomicrobiales</taxon>
        <taxon>Xanthobacteraceae</taxon>
        <taxon>Ancylobacter</taxon>
    </lineage>
</organism>
<dbReference type="EMBL" id="JALKCH010000009">
    <property type="protein sequence ID" value="MCK0198147.1"/>
    <property type="molecule type" value="Genomic_DNA"/>
</dbReference>
<keyword evidence="2" id="KW-0732">Signal</keyword>
<sequence length="336" mass="36009">MRSPVAAALAVASLGALGAGFTATSASADWQPNRPVEFVVASGPGGGTDQFARLVQSIIQKHELMAVPVIVSNKGGGAGSEAFVYGKGADGDPTKVVFGTNNEWLLPLVTKMGYASSDLRPVASMAVDEFILWTNSEAPYQTAAEFIESARKQNGGMKVAGSQSKDTDQILVRRLEKATGVKFTYVPFKSGGEAAVQLAGAHVEANTNNPQENVGQWKAGKVRPLCVFSSKRLAYKEPVADGKSWADIPTCVEAGIPLDTYQMPRTVWLPKGTSDEQVAFYAAVMDKVRQTPEWKDWLARTSQSEAFVTGPAFADAIKQDETKNRAQFAEDGWLVN</sequence>
<reference evidence="3 4" key="1">
    <citation type="submission" date="2022-04" db="EMBL/GenBank/DDBJ databases">
        <authorList>
            <person name="Grouzdev D.S."/>
            <person name="Pantiukh K.S."/>
            <person name="Krutkina M.S."/>
        </authorList>
    </citation>
    <scope>NUCLEOTIDE SEQUENCE [LARGE SCALE GENOMIC DNA]</scope>
    <source>
        <strain evidence="3 4">6x-1</strain>
    </source>
</reference>
<protein>
    <submittedName>
        <fullName evidence="3">Tripartite tricarboxylate transporter substrate binding protein</fullName>
    </submittedName>
</protein>
<dbReference type="Pfam" id="PF03401">
    <property type="entry name" value="TctC"/>
    <property type="match status" value="1"/>
</dbReference>
<keyword evidence="4" id="KW-1185">Reference proteome</keyword>
<feature type="chain" id="PRO_5046899830" evidence="2">
    <location>
        <begin position="29"/>
        <end position="336"/>
    </location>
</feature>
<evidence type="ECO:0000313" key="4">
    <source>
        <dbReference type="Proteomes" id="UP001203284"/>
    </source>
</evidence>
<name>A0ABT0DDV6_9HYPH</name>
<dbReference type="RefSeq" id="WP_247030046.1">
    <property type="nucleotide sequence ID" value="NZ_JALKCH010000009.1"/>
</dbReference>
<dbReference type="InterPro" id="IPR042100">
    <property type="entry name" value="Bug_dom1"/>
</dbReference>
<dbReference type="CDD" id="cd07012">
    <property type="entry name" value="PBP2_Bug_TTT"/>
    <property type="match status" value="1"/>
</dbReference>
<dbReference type="PANTHER" id="PTHR42928:SF1">
    <property type="entry name" value="BLR4371 PROTEIN"/>
    <property type="match status" value="1"/>
</dbReference>
<evidence type="ECO:0000256" key="1">
    <source>
        <dbReference type="ARBA" id="ARBA00006987"/>
    </source>
</evidence>
<dbReference type="Gene3D" id="3.40.190.10">
    <property type="entry name" value="Periplasmic binding protein-like II"/>
    <property type="match status" value="1"/>
</dbReference>
<dbReference type="PIRSF" id="PIRSF017082">
    <property type="entry name" value="YflP"/>
    <property type="match status" value="1"/>
</dbReference>
<dbReference type="PANTHER" id="PTHR42928">
    <property type="entry name" value="TRICARBOXYLATE-BINDING PROTEIN"/>
    <property type="match status" value="1"/>
</dbReference>
<feature type="signal peptide" evidence="2">
    <location>
        <begin position="1"/>
        <end position="28"/>
    </location>
</feature>
<dbReference type="Gene3D" id="3.40.190.150">
    <property type="entry name" value="Bordetella uptake gene, domain 1"/>
    <property type="match status" value="1"/>
</dbReference>
<evidence type="ECO:0000256" key="2">
    <source>
        <dbReference type="SAM" id="SignalP"/>
    </source>
</evidence>
<comment type="caution">
    <text evidence="3">The sequence shown here is derived from an EMBL/GenBank/DDBJ whole genome shotgun (WGS) entry which is preliminary data.</text>
</comment>
<proteinExistence type="inferred from homology"/>
<accession>A0ABT0DDV6</accession>